<evidence type="ECO:0000313" key="2">
    <source>
        <dbReference type="Proteomes" id="UP001569428"/>
    </source>
</evidence>
<sequence>MHINSPLNTNGHRQVLEIKPKGIFDDSLRILLEQYFMLHNIEFKVISNESIFSQLLEALPKLAH</sequence>
<accession>A0ABV4P4N0</accession>
<dbReference type="EMBL" id="JBGMEK010000086">
    <property type="protein sequence ID" value="MFA0813335.1"/>
    <property type="molecule type" value="Genomic_DNA"/>
</dbReference>
<protein>
    <submittedName>
        <fullName evidence="1">Uncharacterized protein</fullName>
    </submittedName>
</protein>
<gene>
    <name evidence="1" type="ORF">ACCI49_20755</name>
</gene>
<dbReference type="RefSeq" id="WP_371841144.1">
    <property type="nucleotide sequence ID" value="NZ_JBGMEK010000086.1"/>
</dbReference>
<organism evidence="1 2">
    <name type="scientific">Microbulbifer epialgicus</name>
    <dbReference type="NCBI Taxonomy" id="393907"/>
    <lineage>
        <taxon>Bacteria</taxon>
        <taxon>Pseudomonadati</taxon>
        <taxon>Pseudomonadota</taxon>
        <taxon>Gammaproteobacteria</taxon>
        <taxon>Cellvibrionales</taxon>
        <taxon>Microbulbiferaceae</taxon>
        <taxon>Microbulbifer</taxon>
    </lineage>
</organism>
<keyword evidence="2" id="KW-1185">Reference proteome</keyword>
<proteinExistence type="predicted"/>
<reference evidence="1 2" key="1">
    <citation type="submission" date="2024-08" db="EMBL/GenBank/DDBJ databases">
        <authorList>
            <person name="Ishaq N."/>
        </authorList>
    </citation>
    <scope>NUCLEOTIDE SEQUENCE [LARGE SCALE GENOMIC DNA]</scope>
    <source>
        <strain evidence="1 2">DSM 18651</strain>
    </source>
</reference>
<dbReference type="Proteomes" id="UP001569428">
    <property type="component" value="Unassembled WGS sequence"/>
</dbReference>
<name>A0ABV4P4N0_9GAMM</name>
<evidence type="ECO:0000313" key="1">
    <source>
        <dbReference type="EMBL" id="MFA0813335.1"/>
    </source>
</evidence>
<comment type="caution">
    <text evidence="1">The sequence shown here is derived from an EMBL/GenBank/DDBJ whole genome shotgun (WGS) entry which is preliminary data.</text>
</comment>